<gene>
    <name evidence="1" type="ORF">GCG54_00014029</name>
</gene>
<evidence type="ECO:0000313" key="2">
    <source>
        <dbReference type="Proteomes" id="UP000613401"/>
    </source>
</evidence>
<dbReference type="Proteomes" id="UP000613401">
    <property type="component" value="Unassembled WGS sequence"/>
</dbReference>
<dbReference type="AlphaFoldDB" id="A0A8H4CFG9"/>
<name>A0A8H4CFG9_COLGL</name>
<protein>
    <submittedName>
        <fullName evidence="1">Uncharacterized protein</fullName>
    </submittedName>
</protein>
<reference evidence="1" key="1">
    <citation type="journal article" date="2020" name="Phytopathology">
        <title>Genome sequence and comparative analysis of Colletotrichum gloeosporioides isolated from Liriodendron leaves.</title>
        <authorList>
            <person name="Fu F.F."/>
            <person name="Hao Z."/>
            <person name="Wang P."/>
            <person name="Lu Y."/>
            <person name="Xue L.J."/>
            <person name="Wei G."/>
            <person name="Tian Y."/>
            <person name="Baishi H."/>
            <person name="Xu H."/>
            <person name="Shi J."/>
            <person name="Cheng T."/>
            <person name="Wang G."/>
            <person name="Yi Y."/>
            <person name="Chen J."/>
        </authorList>
    </citation>
    <scope>NUCLEOTIDE SEQUENCE</scope>
    <source>
        <strain evidence="1">Lc1</strain>
    </source>
</reference>
<reference evidence="1" key="2">
    <citation type="submission" date="2020-03" db="EMBL/GenBank/DDBJ databases">
        <authorList>
            <person name="Fu F.-F."/>
            <person name="Chen J."/>
        </authorList>
    </citation>
    <scope>NUCLEOTIDE SEQUENCE</scope>
    <source>
        <strain evidence="1">Lc1</strain>
    </source>
</reference>
<sequence length="93" mass="10035">MAPGVMVGCRRAPEVCKSNIDPISRGLTDGWICSERTDPPSQNECQVTGSRQRSEPGIVGSEFTLCCKPSPNCKPILETYTMESNDIDTLATG</sequence>
<dbReference type="RefSeq" id="XP_045261951.1">
    <property type="nucleotide sequence ID" value="XM_045413872.1"/>
</dbReference>
<comment type="caution">
    <text evidence="1">The sequence shown here is derived from an EMBL/GenBank/DDBJ whole genome shotgun (WGS) entry which is preliminary data.</text>
</comment>
<keyword evidence="2" id="KW-1185">Reference proteome</keyword>
<proteinExistence type="predicted"/>
<accession>A0A8H4CFG9</accession>
<dbReference type="EMBL" id="WVTB01000060">
    <property type="protein sequence ID" value="KAF3802792.1"/>
    <property type="molecule type" value="Genomic_DNA"/>
</dbReference>
<evidence type="ECO:0000313" key="1">
    <source>
        <dbReference type="EMBL" id="KAF3802792.1"/>
    </source>
</evidence>
<organism evidence="1 2">
    <name type="scientific">Colletotrichum gloeosporioides</name>
    <name type="common">Anthracnose fungus</name>
    <name type="synonym">Glomerella cingulata</name>
    <dbReference type="NCBI Taxonomy" id="474922"/>
    <lineage>
        <taxon>Eukaryota</taxon>
        <taxon>Fungi</taxon>
        <taxon>Dikarya</taxon>
        <taxon>Ascomycota</taxon>
        <taxon>Pezizomycotina</taxon>
        <taxon>Sordariomycetes</taxon>
        <taxon>Hypocreomycetidae</taxon>
        <taxon>Glomerellales</taxon>
        <taxon>Glomerellaceae</taxon>
        <taxon>Colletotrichum</taxon>
        <taxon>Colletotrichum gloeosporioides species complex</taxon>
    </lineage>
</organism>
<dbReference type="GeneID" id="69021145"/>